<feature type="transmembrane region" description="Helical" evidence="1">
    <location>
        <begin position="21"/>
        <end position="41"/>
    </location>
</feature>
<feature type="transmembrane region" description="Helical" evidence="1">
    <location>
        <begin position="61"/>
        <end position="80"/>
    </location>
</feature>
<organism evidence="2 3">
    <name type="scientific">Nostocoides australiense Ben110</name>
    <dbReference type="NCBI Taxonomy" id="1193182"/>
    <lineage>
        <taxon>Bacteria</taxon>
        <taxon>Bacillati</taxon>
        <taxon>Actinomycetota</taxon>
        <taxon>Actinomycetes</taxon>
        <taxon>Micrococcales</taxon>
        <taxon>Intrasporangiaceae</taxon>
        <taxon>Nostocoides</taxon>
    </lineage>
</organism>
<dbReference type="Proteomes" id="UP000035763">
    <property type="component" value="Unassembled WGS sequence"/>
</dbReference>
<dbReference type="OrthoDB" id="1551186at2"/>
<feature type="transmembrane region" description="Helical" evidence="1">
    <location>
        <begin position="114"/>
        <end position="132"/>
    </location>
</feature>
<dbReference type="Pfam" id="PF19851">
    <property type="entry name" value="DUF6326"/>
    <property type="match status" value="1"/>
</dbReference>
<name>W6JYM5_9MICO</name>
<evidence type="ECO:0000256" key="1">
    <source>
        <dbReference type="SAM" id="Phobius"/>
    </source>
</evidence>
<protein>
    <submittedName>
        <fullName evidence="2">Uncharacterized protein</fullName>
    </submittedName>
</protein>
<dbReference type="EMBL" id="CAJA01000249">
    <property type="protein sequence ID" value="CCH73760.1"/>
    <property type="molecule type" value="Genomic_DNA"/>
</dbReference>
<evidence type="ECO:0000313" key="2">
    <source>
        <dbReference type="EMBL" id="CCH73760.1"/>
    </source>
</evidence>
<gene>
    <name evidence="2" type="ORF">BN11_3220006</name>
</gene>
<proteinExistence type="predicted"/>
<dbReference type="InterPro" id="IPR046289">
    <property type="entry name" value="DUF6326"/>
</dbReference>
<dbReference type="AlphaFoldDB" id="W6JYM5"/>
<dbReference type="RefSeq" id="WP_048699395.1">
    <property type="nucleotide sequence ID" value="NZ_HG764815.1"/>
</dbReference>
<reference evidence="2 3" key="1">
    <citation type="journal article" date="2013" name="ISME J.">
        <title>A metabolic model for members of the genus Tetrasphaera involved in enhanced biological phosphorus removal.</title>
        <authorList>
            <person name="Kristiansen R."/>
            <person name="Nguyen H.T.T."/>
            <person name="Saunders A.M."/>
            <person name="Nielsen J.L."/>
            <person name="Wimmer R."/>
            <person name="Le V.Q."/>
            <person name="McIlroy S.J."/>
            <person name="Petrovski S."/>
            <person name="Seviour R.J."/>
            <person name="Calteau A."/>
            <person name="Nielsen K.L."/>
            <person name="Nielsen P.H."/>
        </authorList>
    </citation>
    <scope>NUCLEOTIDE SEQUENCE [LARGE SCALE GENOMIC DNA]</scope>
    <source>
        <strain evidence="2 3">Ben110</strain>
    </source>
</reference>
<comment type="caution">
    <text evidence="2">The sequence shown here is derived from an EMBL/GenBank/DDBJ whole genome shotgun (WGS) entry which is preliminary data.</text>
</comment>
<dbReference type="STRING" id="1193182.BN11_3220006"/>
<sequence>MSTSTARPTPPTPHVPVQLRLAAAWASFMVMYVYVDVLGLYKPGAVRGILDGRVWEFDITQTFAVSALAASLVPTLMIVLSTVMPPRANRPTNLVVAALLIPWMAFNLAGGEWIYYYGLGFAAELVVLALILRTAWTWPRSSAATGSFTRRVRDAERVPTLAP</sequence>
<keyword evidence="3" id="KW-1185">Reference proteome</keyword>
<keyword evidence="1" id="KW-1133">Transmembrane helix</keyword>
<accession>W6JYM5</accession>
<keyword evidence="1" id="KW-0812">Transmembrane</keyword>
<evidence type="ECO:0000313" key="3">
    <source>
        <dbReference type="Proteomes" id="UP000035763"/>
    </source>
</evidence>
<keyword evidence="1" id="KW-0472">Membrane</keyword>